<dbReference type="CDD" id="cd05826">
    <property type="entry name" value="Sortase_B"/>
    <property type="match status" value="1"/>
</dbReference>
<dbReference type="Proteomes" id="UP000187166">
    <property type="component" value="Unassembled WGS sequence"/>
</dbReference>
<evidence type="ECO:0000256" key="2">
    <source>
        <dbReference type="PIRSR" id="PIRSR605754-1"/>
    </source>
</evidence>
<evidence type="ECO:0000313" key="3">
    <source>
        <dbReference type="EMBL" id="OLR61640.1"/>
    </source>
</evidence>
<reference evidence="3 4" key="1">
    <citation type="journal article" date="2016" name="Appl. Environ. Microbiol.">
        <title>Function and Phylogeny of Bacterial Butyryl Coenzyme A:Acetate Transferases and Their Diversity in the Proximal Colon of Swine.</title>
        <authorList>
            <person name="Trachsel J."/>
            <person name="Bayles D.O."/>
            <person name="Looft T."/>
            <person name="Levine U.Y."/>
            <person name="Allen H.K."/>
        </authorList>
    </citation>
    <scope>NUCLEOTIDE SEQUENCE [LARGE SCALE GENOMIC DNA]</scope>
    <source>
        <strain evidence="3 4">35-6-1</strain>
    </source>
</reference>
<accession>A0A1U7LX34</accession>
<gene>
    <name evidence="3" type="ORF">BIV18_09815</name>
</gene>
<protein>
    <submittedName>
        <fullName evidence="3">SrtB family sortase</fullName>
    </submittedName>
</protein>
<dbReference type="NCBIfam" id="TIGR03064">
    <property type="entry name" value="sortase_srtB"/>
    <property type="match status" value="1"/>
</dbReference>
<dbReference type="STRING" id="1465756.BIV18_09815"/>
<name>A0A1U7LX34_9FIRM</name>
<dbReference type="EMBL" id="MJIH01000008">
    <property type="protein sequence ID" value="OLR61640.1"/>
    <property type="molecule type" value="Genomic_DNA"/>
</dbReference>
<dbReference type="InterPro" id="IPR023365">
    <property type="entry name" value="Sortase_dom-sf"/>
</dbReference>
<dbReference type="Gene3D" id="2.40.260.10">
    <property type="entry name" value="Sortase"/>
    <property type="match status" value="1"/>
</dbReference>
<comment type="caution">
    <text evidence="3">The sequence shown here is derived from an EMBL/GenBank/DDBJ whole genome shotgun (WGS) entry which is preliminary data.</text>
</comment>
<dbReference type="AlphaFoldDB" id="A0A1U7LX34"/>
<sequence>MKKIFLIFSLFFFAIFIVSAILLFPRLKTRIEAHIEDKKIQSILEDKKPEDKTIENQEENKDLEFKNRIDELKKINNDLVGIIHIPSVDIKEPIVQGKDNYFYLKHLFSKKRNNLGAIFLDVNNKKDFSDNNSIIYGHRVRSGLMFQNLIKFKKKDFFDNNKDVYIYTDKGILHYEIFAVLNKGASFPYRTLNFNSSQEMQEYFINIRQNSRFNRDIDLLAHSHPRVIALSTCDYDFQNQRLVVFANLVDVKTY</sequence>
<dbReference type="InterPro" id="IPR005754">
    <property type="entry name" value="Sortase"/>
</dbReference>
<organism evidence="3 4">
    <name type="scientific">Peptoniphilus porci</name>
    <dbReference type="NCBI Taxonomy" id="2652280"/>
    <lineage>
        <taxon>Bacteria</taxon>
        <taxon>Bacillati</taxon>
        <taxon>Bacillota</taxon>
        <taxon>Tissierellia</taxon>
        <taxon>Tissierellales</taxon>
        <taxon>Peptoniphilaceae</taxon>
        <taxon>Peptoniphilus</taxon>
    </lineage>
</organism>
<feature type="active site" description="Acyl-thioester intermediate" evidence="2">
    <location>
        <position position="233"/>
    </location>
</feature>
<dbReference type="SUPFAM" id="SSF63817">
    <property type="entry name" value="Sortase"/>
    <property type="match status" value="1"/>
</dbReference>
<keyword evidence="4" id="KW-1185">Reference proteome</keyword>
<dbReference type="Pfam" id="PF04203">
    <property type="entry name" value="Sortase"/>
    <property type="match status" value="1"/>
</dbReference>
<dbReference type="GO" id="GO:0016787">
    <property type="term" value="F:hydrolase activity"/>
    <property type="evidence" value="ECO:0007669"/>
    <property type="project" value="UniProtKB-KW"/>
</dbReference>
<evidence type="ECO:0000256" key="1">
    <source>
        <dbReference type="ARBA" id="ARBA00022801"/>
    </source>
</evidence>
<dbReference type="InterPro" id="IPR009835">
    <property type="entry name" value="SrtB"/>
</dbReference>
<feature type="active site" description="Proton donor/acceptor" evidence="2">
    <location>
        <position position="138"/>
    </location>
</feature>
<evidence type="ECO:0000313" key="4">
    <source>
        <dbReference type="Proteomes" id="UP000187166"/>
    </source>
</evidence>
<keyword evidence="1" id="KW-0378">Hydrolase</keyword>
<proteinExistence type="predicted"/>